<name>A0ABR0K670_9EURO</name>
<evidence type="ECO:0000313" key="4">
    <source>
        <dbReference type="Proteomes" id="UP001345013"/>
    </source>
</evidence>
<reference evidence="3 4" key="1">
    <citation type="submission" date="2023-08" db="EMBL/GenBank/DDBJ databases">
        <title>Black Yeasts Isolated from many extreme environments.</title>
        <authorList>
            <person name="Coleine C."/>
            <person name="Stajich J.E."/>
            <person name="Selbmann L."/>
        </authorList>
    </citation>
    <scope>NUCLEOTIDE SEQUENCE [LARGE SCALE GENOMIC DNA]</scope>
    <source>
        <strain evidence="3 4">CCFEE 5885</strain>
    </source>
</reference>
<comment type="caution">
    <text evidence="3">The sequence shown here is derived from an EMBL/GenBank/DDBJ whole genome shotgun (WGS) entry which is preliminary data.</text>
</comment>
<dbReference type="Proteomes" id="UP001345013">
    <property type="component" value="Unassembled WGS sequence"/>
</dbReference>
<feature type="coiled-coil region" evidence="1">
    <location>
        <begin position="59"/>
        <end position="194"/>
    </location>
</feature>
<feature type="compositionally biased region" description="Basic and acidic residues" evidence="2">
    <location>
        <begin position="247"/>
        <end position="261"/>
    </location>
</feature>
<accession>A0ABR0K670</accession>
<evidence type="ECO:0000313" key="3">
    <source>
        <dbReference type="EMBL" id="KAK5089235.1"/>
    </source>
</evidence>
<proteinExistence type="predicted"/>
<feature type="region of interest" description="Disordered" evidence="2">
    <location>
        <begin position="209"/>
        <end position="266"/>
    </location>
</feature>
<organism evidence="3 4">
    <name type="scientific">Lithohypha guttulata</name>
    <dbReference type="NCBI Taxonomy" id="1690604"/>
    <lineage>
        <taxon>Eukaryota</taxon>
        <taxon>Fungi</taxon>
        <taxon>Dikarya</taxon>
        <taxon>Ascomycota</taxon>
        <taxon>Pezizomycotina</taxon>
        <taxon>Eurotiomycetes</taxon>
        <taxon>Chaetothyriomycetidae</taxon>
        <taxon>Chaetothyriales</taxon>
        <taxon>Trichomeriaceae</taxon>
        <taxon>Lithohypha</taxon>
    </lineage>
</organism>
<protein>
    <submittedName>
        <fullName evidence="3">Uncharacterized protein</fullName>
    </submittedName>
</protein>
<dbReference type="EMBL" id="JAVRRG010000082">
    <property type="protein sequence ID" value="KAK5089235.1"/>
    <property type="molecule type" value="Genomic_DNA"/>
</dbReference>
<gene>
    <name evidence="3" type="ORF">LTR24_006379</name>
</gene>
<keyword evidence="1" id="KW-0175">Coiled coil</keyword>
<evidence type="ECO:0000256" key="2">
    <source>
        <dbReference type="SAM" id="MobiDB-lite"/>
    </source>
</evidence>
<evidence type="ECO:0000256" key="1">
    <source>
        <dbReference type="SAM" id="Coils"/>
    </source>
</evidence>
<sequence>MVPGDGGMLWIKCRRSRNTSSRKVEFELHTTIFILIALFEQWQTQNRQPHTPFVLRGLTKQAEDQLKSLRQQHLQSLEQSESNILDLERRLIEAESSSIQISVATLKAAIMDLNRDLKNKSDEISTLKAKLEEYDEEKKRQDQRKVSHAEELQAFRDWCRDLTLLRSQASVAHAREMSDQAEQHRKDMRELTEILQPRHHPGTDAILESSQESLLRKRPTDTSLSSTKRRRTVQENEVVYQLSDDSSVVHHHDDDERHDTGGFETADQDEDALNSIEGDPPQTEFTSAPAQNQTQLALAPPAPVPQPSLTFRIPTSTNPTQMANNMFSLFHPMWDITEEEEDSIKAQWRNAFSGNRRQKGFLEAIEMVDKHIFGDWTKGDPPTPRCCLMANVVSASHGPGGSTMTQGSCPYCKKGRTQKICTWALHAPNITSGFRPRVNGRLEPDERDFNVDVNNLTLTLDGHQRRYLLFRRKQRSGELDVPARTAVTSAGTTINLP</sequence>
<keyword evidence="4" id="KW-1185">Reference proteome</keyword>